<dbReference type="OrthoDB" id="2677857at2759"/>
<dbReference type="HOGENOM" id="CLU_900471_0_0_1"/>
<dbReference type="EMBL" id="KN825493">
    <property type="protein sequence ID" value="KIK90623.1"/>
    <property type="molecule type" value="Genomic_DNA"/>
</dbReference>
<organism evidence="2 3">
    <name type="scientific">Paxillus rubicundulus Ve08.2h10</name>
    <dbReference type="NCBI Taxonomy" id="930991"/>
    <lineage>
        <taxon>Eukaryota</taxon>
        <taxon>Fungi</taxon>
        <taxon>Dikarya</taxon>
        <taxon>Basidiomycota</taxon>
        <taxon>Agaricomycotina</taxon>
        <taxon>Agaricomycetes</taxon>
        <taxon>Agaricomycetidae</taxon>
        <taxon>Boletales</taxon>
        <taxon>Paxilineae</taxon>
        <taxon>Paxillaceae</taxon>
        <taxon>Paxillus</taxon>
    </lineage>
</organism>
<feature type="compositionally biased region" description="Polar residues" evidence="1">
    <location>
        <begin position="265"/>
        <end position="275"/>
    </location>
</feature>
<feature type="region of interest" description="Disordered" evidence="1">
    <location>
        <begin position="238"/>
        <end position="277"/>
    </location>
</feature>
<proteinExistence type="predicted"/>
<dbReference type="InParanoid" id="A0A0D0DI48"/>
<sequence>MFNKLLDSLKKETDWSFTILAGGPDLSNGGRIKTFSLHVRETALGMNFMQSHINFVHAFNFYNQSNPPHGAYLLPGPGASQPVGTAFYRSIAPPLRLNHSFMDEMNADTDFVDDITDDDMGIFGDISRPTPYTCYDLSQPSSSAYNASPQPLWSLPFSLQSDLDNYATLAEQDGGPKPGDVGHLCSLHYAPWILVSSPSEFHASSGCHVLVVGSEGEAAAKLLLVQTTKGRASACTPLVEKPTLPPATPARVPPMTPVEPPMSAVKSTATDSEGSPSAIAVSPPTHATMPVPPLPPTIVQAQPAVHPGH</sequence>
<gene>
    <name evidence="2" type="ORF">PAXRUDRAFT_27313</name>
</gene>
<dbReference type="AlphaFoldDB" id="A0A0D0DI48"/>
<reference evidence="2 3" key="1">
    <citation type="submission" date="2014-04" db="EMBL/GenBank/DDBJ databases">
        <authorList>
            <consortium name="DOE Joint Genome Institute"/>
            <person name="Kuo A."/>
            <person name="Kohler A."/>
            <person name="Jargeat P."/>
            <person name="Nagy L.G."/>
            <person name="Floudas D."/>
            <person name="Copeland A."/>
            <person name="Barry K.W."/>
            <person name="Cichocki N."/>
            <person name="Veneault-Fourrey C."/>
            <person name="LaButti K."/>
            <person name="Lindquist E.A."/>
            <person name="Lipzen A."/>
            <person name="Lundell T."/>
            <person name="Morin E."/>
            <person name="Murat C."/>
            <person name="Sun H."/>
            <person name="Tunlid A."/>
            <person name="Henrissat B."/>
            <person name="Grigoriev I.V."/>
            <person name="Hibbett D.S."/>
            <person name="Martin F."/>
            <person name="Nordberg H.P."/>
            <person name="Cantor M.N."/>
            <person name="Hua S.X."/>
        </authorList>
    </citation>
    <scope>NUCLEOTIDE SEQUENCE [LARGE SCALE GENOMIC DNA]</scope>
    <source>
        <strain evidence="2 3">Ve08.2h10</strain>
    </source>
</reference>
<feature type="compositionally biased region" description="Pro residues" evidence="1">
    <location>
        <begin position="243"/>
        <end position="260"/>
    </location>
</feature>
<name>A0A0D0DI48_9AGAM</name>
<evidence type="ECO:0000313" key="3">
    <source>
        <dbReference type="Proteomes" id="UP000054538"/>
    </source>
</evidence>
<evidence type="ECO:0000256" key="1">
    <source>
        <dbReference type="SAM" id="MobiDB-lite"/>
    </source>
</evidence>
<evidence type="ECO:0000313" key="2">
    <source>
        <dbReference type="EMBL" id="KIK90623.1"/>
    </source>
</evidence>
<reference evidence="3" key="2">
    <citation type="submission" date="2015-01" db="EMBL/GenBank/DDBJ databases">
        <title>Evolutionary Origins and Diversification of the Mycorrhizal Mutualists.</title>
        <authorList>
            <consortium name="DOE Joint Genome Institute"/>
            <consortium name="Mycorrhizal Genomics Consortium"/>
            <person name="Kohler A."/>
            <person name="Kuo A."/>
            <person name="Nagy L.G."/>
            <person name="Floudas D."/>
            <person name="Copeland A."/>
            <person name="Barry K.W."/>
            <person name="Cichocki N."/>
            <person name="Veneault-Fourrey C."/>
            <person name="LaButti K."/>
            <person name="Lindquist E.A."/>
            <person name="Lipzen A."/>
            <person name="Lundell T."/>
            <person name="Morin E."/>
            <person name="Murat C."/>
            <person name="Riley R."/>
            <person name="Ohm R."/>
            <person name="Sun H."/>
            <person name="Tunlid A."/>
            <person name="Henrissat B."/>
            <person name="Grigoriev I.V."/>
            <person name="Hibbett D.S."/>
            <person name="Martin F."/>
        </authorList>
    </citation>
    <scope>NUCLEOTIDE SEQUENCE [LARGE SCALE GENOMIC DNA]</scope>
    <source>
        <strain evidence="3">Ve08.2h10</strain>
    </source>
</reference>
<accession>A0A0D0DI48</accession>
<protein>
    <submittedName>
        <fullName evidence="2">Uncharacterized protein</fullName>
    </submittedName>
</protein>
<dbReference type="Proteomes" id="UP000054538">
    <property type="component" value="Unassembled WGS sequence"/>
</dbReference>
<keyword evidence="3" id="KW-1185">Reference proteome</keyword>